<dbReference type="Proteomes" id="UP001603857">
    <property type="component" value="Unassembled WGS sequence"/>
</dbReference>
<sequence>MKAMKTICAPTEYKKKCEESLTVHASNTTDPRELIKIEFNVTISRINEGLEKTQLMHAEKDPMTKQALDTCKQLIHLSMGS</sequence>
<gene>
    <name evidence="2" type="ORF">Fmac_032414</name>
</gene>
<dbReference type="Gene3D" id="1.20.140.40">
    <property type="entry name" value="Invertase/pectin methylesterase inhibitor family protein"/>
    <property type="match status" value="1"/>
</dbReference>
<dbReference type="AlphaFoldDB" id="A0ABD1L4T8"/>
<reference evidence="2 3" key="1">
    <citation type="submission" date="2024-08" db="EMBL/GenBank/DDBJ databases">
        <title>Insights into the chromosomal genome structure of Flemingia macrophylla.</title>
        <authorList>
            <person name="Ding Y."/>
            <person name="Zhao Y."/>
            <person name="Bi W."/>
            <person name="Wu M."/>
            <person name="Zhao G."/>
            <person name="Gong Y."/>
            <person name="Li W."/>
            <person name="Zhang P."/>
        </authorList>
    </citation>
    <scope>NUCLEOTIDE SEQUENCE [LARGE SCALE GENOMIC DNA]</scope>
    <source>
        <strain evidence="2">DYQJB</strain>
        <tissue evidence="2">Leaf</tissue>
    </source>
</reference>
<evidence type="ECO:0000313" key="2">
    <source>
        <dbReference type="EMBL" id="KAL2318538.1"/>
    </source>
</evidence>
<comment type="caution">
    <text evidence="2">The sequence shown here is derived from an EMBL/GenBank/DDBJ whole genome shotgun (WGS) entry which is preliminary data.</text>
</comment>
<dbReference type="NCBIfam" id="TIGR01614">
    <property type="entry name" value="PME_inhib"/>
    <property type="match status" value="1"/>
</dbReference>
<feature type="domain" description="Pectinesterase inhibitor" evidence="1">
    <location>
        <begin position="3"/>
        <end position="79"/>
    </location>
</feature>
<dbReference type="Pfam" id="PF04043">
    <property type="entry name" value="PMEI"/>
    <property type="match status" value="1"/>
</dbReference>
<dbReference type="InterPro" id="IPR006501">
    <property type="entry name" value="Pectinesterase_inhib_dom"/>
</dbReference>
<dbReference type="EMBL" id="JBGMDY010000011">
    <property type="protein sequence ID" value="KAL2318538.1"/>
    <property type="molecule type" value="Genomic_DNA"/>
</dbReference>
<keyword evidence="3" id="KW-1185">Reference proteome</keyword>
<accession>A0ABD1L4T8</accession>
<dbReference type="SUPFAM" id="SSF101148">
    <property type="entry name" value="Plant invertase/pectin methylesterase inhibitor"/>
    <property type="match status" value="1"/>
</dbReference>
<evidence type="ECO:0000313" key="3">
    <source>
        <dbReference type="Proteomes" id="UP001603857"/>
    </source>
</evidence>
<protein>
    <recommendedName>
        <fullName evidence="1">Pectinesterase inhibitor domain-containing protein</fullName>
    </recommendedName>
</protein>
<evidence type="ECO:0000259" key="1">
    <source>
        <dbReference type="Pfam" id="PF04043"/>
    </source>
</evidence>
<name>A0ABD1L4T8_9FABA</name>
<proteinExistence type="predicted"/>
<organism evidence="2 3">
    <name type="scientific">Flemingia macrophylla</name>
    <dbReference type="NCBI Taxonomy" id="520843"/>
    <lineage>
        <taxon>Eukaryota</taxon>
        <taxon>Viridiplantae</taxon>
        <taxon>Streptophyta</taxon>
        <taxon>Embryophyta</taxon>
        <taxon>Tracheophyta</taxon>
        <taxon>Spermatophyta</taxon>
        <taxon>Magnoliopsida</taxon>
        <taxon>eudicotyledons</taxon>
        <taxon>Gunneridae</taxon>
        <taxon>Pentapetalae</taxon>
        <taxon>rosids</taxon>
        <taxon>fabids</taxon>
        <taxon>Fabales</taxon>
        <taxon>Fabaceae</taxon>
        <taxon>Papilionoideae</taxon>
        <taxon>50 kb inversion clade</taxon>
        <taxon>NPAAA clade</taxon>
        <taxon>indigoferoid/millettioid clade</taxon>
        <taxon>Phaseoleae</taxon>
        <taxon>Flemingia</taxon>
    </lineage>
</organism>
<dbReference type="InterPro" id="IPR035513">
    <property type="entry name" value="Invertase/methylesterase_inhib"/>
</dbReference>